<dbReference type="AlphaFoldDB" id="A0A2W5T7P1"/>
<organism evidence="2 3">
    <name type="scientific">Archangium gephyra</name>
    <dbReference type="NCBI Taxonomy" id="48"/>
    <lineage>
        <taxon>Bacteria</taxon>
        <taxon>Pseudomonadati</taxon>
        <taxon>Myxococcota</taxon>
        <taxon>Myxococcia</taxon>
        <taxon>Myxococcales</taxon>
        <taxon>Cystobacterineae</taxon>
        <taxon>Archangiaceae</taxon>
        <taxon>Archangium</taxon>
    </lineage>
</organism>
<dbReference type="Proteomes" id="UP000249061">
    <property type="component" value="Unassembled WGS sequence"/>
</dbReference>
<accession>A0A2W5T7P1</accession>
<feature type="coiled-coil region" evidence="1">
    <location>
        <begin position="45"/>
        <end position="76"/>
    </location>
</feature>
<gene>
    <name evidence="2" type="ORF">DI536_26955</name>
</gene>
<proteinExistence type="predicted"/>
<evidence type="ECO:0000313" key="3">
    <source>
        <dbReference type="Proteomes" id="UP000249061"/>
    </source>
</evidence>
<comment type="caution">
    <text evidence="2">The sequence shown here is derived from an EMBL/GenBank/DDBJ whole genome shotgun (WGS) entry which is preliminary data.</text>
</comment>
<evidence type="ECO:0000256" key="1">
    <source>
        <dbReference type="SAM" id="Coils"/>
    </source>
</evidence>
<reference evidence="2 3" key="1">
    <citation type="submission" date="2017-08" db="EMBL/GenBank/DDBJ databases">
        <title>Infants hospitalized years apart are colonized by the same room-sourced microbial strains.</title>
        <authorList>
            <person name="Brooks B."/>
            <person name="Olm M.R."/>
            <person name="Firek B.A."/>
            <person name="Baker R."/>
            <person name="Thomas B.C."/>
            <person name="Morowitz M.J."/>
            <person name="Banfield J.F."/>
        </authorList>
    </citation>
    <scope>NUCLEOTIDE SEQUENCE [LARGE SCALE GENOMIC DNA]</scope>
    <source>
        <strain evidence="2">S2_003_000_R2_14</strain>
    </source>
</reference>
<protein>
    <submittedName>
        <fullName evidence="2">Uncharacterized protein</fullName>
    </submittedName>
</protein>
<dbReference type="EMBL" id="QFQP01000030">
    <property type="protein sequence ID" value="PZR07515.1"/>
    <property type="molecule type" value="Genomic_DNA"/>
</dbReference>
<evidence type="ECO:0000313" key="2">
    <source>
        <dbReference type="EMBL" id="PZR07515.1"/>
    </source>
</evidence>
<keyword evidence="1" id="KW-0175">Coiled coil</keyword>
<name>A0A2W5T7P1_9BACT</name>
<sequence length="168" mass="18714">MTEDDSAKLRGFGVTLVLCAIGSCFGTQCWPEIHKVVYRSDYAEIAALDQQLSAKQQNYNNALAKAQETKKIIEATDAQLDKCDIELKELVSHAKGNRLPEPQFSRWSALREQCLKLVETREGWVGSYEAQAKTIEGLRLEFNSLVTNRNAKAGASRLPSSFLIVPSH</sequence>